<dbReference type="Proteomes" id="UP000002938">
    <property type="component" value="Unassembled WGS sequence"/>
</dbReference>
<dbReference type="Gene3D" id="3.30.420.10">
    <property type="entry name" value="Ribonuclease H-like superfamily/Ribonuclease H"/>
    <property type="match status" value="1"/>
</dbReference>
<dbReference type="NCBIfam" id="NF033563">
    <property type="entry name" value="transpos_IS30"/>
    <property type="match status" value="1"/>
</dbReference>
<dbReference type="EMBL" id="ADMN01000071">
    <property type="protein sequence ID" value="EFF63562.1"/>
    <property type="molecule type" value="Genomic_DNA"/>
</dbReference>
<comment type="function">
    <text evidence="1">Required for the transposition of the insertion element.</text>
</comment>
<dbReference type="PROSITE" id="PS50994">
    <property type="entry name" value="INTEGRASE"/>
    <property type="match status" value="1"/>
</dbReference>
<dbReference type="PANTHER" id="PTHR10948">
    <property type="entry name" value="TRANSPOSASE"/>
    <property type="match status" value="1"/>
</dbReference>
<name>A0ABP2I3N4_9FIRM</name>
<dbReference type="PROSITE" id="PS01043">
    <property type="entry name" value="TRANSPOSASE_IS30"/>
    <property type="match status" value="1"/>
</dbReference>
<evidence type="ECO:0000313" key="5">
    <source>
        <dbReference type="Proteomes" id="UP000002938"/>
    </source>
</evidence>
<comment type="caution">
    <text evidence="4">The sequence shown here is derived from an EMBL/GenBank/DDBJ whole genome shotgun (WGS) entry which is preliminary data.</text>
</comment>
<dbReference type="InterPro" id="IPR012337">
    <property type="entry name" value="RNaseH-like_sf"/>
</dbReference>
<dbReference type="InterPro" id="IPR051917">
    <property type="entry name" value="Transposase-Integrase"/>
</dbReference>
<dbReference type="InterPro" id="IPR001584">
    <property type="entry name" value="Integrase_cat-core"/>
</dbReference>
<accession>A0ABP2I3N4</accession>
<dbReference type="InterPro" id="IPR053392">
    <property type="entry name" value="Transposase_IS30-like"/>
</dbReference>
<dbReference type="SUPFAM" id="SSF53098">
    <property type="entry name" value="Ribonuclease H-like"/>
    <property type="match status" value="1"/>
</dbReference>
<evidence type="ECO:0000256" key="2">
    <source>
        <dbReference type="ARBA" id="ARBA00006363"/>
    </source>
</evidence>
<dbReference type="PANTHER" id="PTHR10948:SF23">
    <property type="entry name" value="TRANSPOSASE INSI FOR INSERTION SEQUENCE ELEMENT IS30A-RELATED"/>
    <property type="match status" value="1"/>
</dbReference>
<dbReference type="RefSeq" id="WP_006784883.1">
    <property type="nucleotide sequence ID" value="NZ_ADMN01000071.1"/>
</dbReference>
<evidence type="ECO:0000313" key="4">
    <source>
        <dbReference type="EMBL" id="EFF63562.1"/>
    </source>
</evidence>
<gene>
    <name evidence="4" type="ORF">CUW_2882</name>
</gene>
<dbReference type="InterPro" id="IPR036397">
    <property type="entry name" value="RNaseH_sf"/>
</dbReference>
<proteinExistence type="inferred from homology"/>
<dbReference type="Pfam" id="PF00665">
    <property type="entry name" value="rve"/>
    <property type="match status" value="1"/>
</dbReference>
<protein>
    <submittedName>
        <fullName evidence="4">Integrase core domain protein</fullName>
    </submittedName>
</protein>
<evidence type="ECO:0000256" key="1">
    <source>
        <dbReference type="ARBA" id="ARBA00002190"/>
    </source>
</evidence>
<evidence type="ECO:0000259" key="3">
    <source>
        <dbReference type="PROSITE" id="PS50994"/>
    </source>
</evidence>
<feature type="domain" description="Integrase catalytic" evidence="3">
    <location>
        <begin position="16"/>
        <end position="180"/>
    </location>
</feature>
<keyword evidence="5" id="KW-1185">Reference proteome</keyword>
<organism evidence="4 5">
    <name type="scientific">Turicibacter sanguinis PC909</name>
    <dbReference type="NCBI Taxonomy" id="702450"/>
    <lineage>
        <taxon>Bacteria</taxon>
        <taxon>Bacillati</taxon>
        <taxon>Bacillota</taxon>
        <taxon>Erysipelotrichia</taxon>
        <taxon>Erysipelotrichales</taxon>
        <taxon>Turicibacteraceae</taxon>
        <taxon>Turicibacter</taxon>
    </lineage>
</organism>
<sequence>RKPRETRGRFNIGTSIHQRPKEVKRRETFGHWELDTVVSSRGKSKGCLATFVERQTRFYVAIKIENRSATEMYRAISELYKLFPKDTFKTYTVDRGKEFACYSKVEADLKVPVYFADAYSSWQRGSNENANGLLREFFPKKTDLARVSDEEINEALCLINHRPRKCLGWKTSFELFHEKLSHLY</sequence>
<reference evidence="4 5" key="1">
    <citation type="journal article" date="2011" name="J. Bacteriol.">
        <title>Draft Genome Sequence of Turicibacter sanguinis PC909, Isolated from Human Feces.</title>
        <authorList>
            <person name="Cuiv P.O."/>
            <person name="Klaassens E.S."/>
            <person name="Durkin A.S."/>
            <person name="Harkins D.M."/>
            <person name="Foster L."/>
            <person name="McCorrison J."/>
            <person name="Torralba M."/>
            <person name="Nelson K.E."/>
            <person name="Morrison M."/>
        </authorList>
    </citation>
    <scope>NUCLEOTIDE SEQUENCE [LARGE SCALE GENOMIC DNA]</scope>
    <source>
        <strain evidence="4 5">PC909</strain>
    </source>
</reference>
<feature type="non-terminal residue" evidence="4">
    <location>
        <position position="1"/>
    </location>
</feature>
<comment type="similarity">
    <text evidence="2">Belongs to the transposase IS30 family.</text>
</comment>
<dbReference type="InterPro" id="IPR001598">
    <property type="entry name" value="Transposase_IS30_CS"/>
</dbReference>